<keyword evidence="1" id="KW-0472">Membrane</keyword>
<accession>A0A6G9YFV9</accession>
<feature type="transmembrane region" description="Helical" evidence="1">
    <location>
        <begin position="32"/>
        <end position="52"/>
    </location>
</feature>
<dbReference type="InterPro" id="IPR039708">
    <property type="entry name" value="MT1774/Rv1733c-like"/>
</dbReference>
<gene>
    <name evidence="2" type="ORF">F5544_21145</name>
</gene>
<sequence>MSGSTGVLRRTCRWAGLDRNPMRRREDRLQSACAIALLVLFLAAAPLLAVLLGGRVYRSENAAVQAEFASLHEVSATVLETGKAPLYSPITPVKVAWKDADGSEHTAAYSSTKIVKPGATLNIWLNGAGNVVEPPADSRAASKAVLVTSGAVFGVLIGCVACYLGLRYSLDRRRLRQWETDWITADLLWGNHS</sequence>
<keyword evidence="3" id="KW-1185">Reference proteome</keyword>
<dbReference type="EMBL" id="CP046172">
    <property type="protein sequence ID" value="QIS12092.1"/>
    <property type="molecule type" value="Genomic_DNA"/>
</dbReference>
<dbReference type="Proteomes" id="UP000503540">
    <property type="component" value="Chromosome"/>
</dbReference>
<dbReference type="RefSeq" id="WP_167474823.1">
    <property type="nucleotide sequence ID" value="NZ_CP046172.1"/>
</dbReference>
<feature type="transmembrane region" description="Helical" evidence="1">
    <location>
        <begin position="144"/>
        <end position="166"/>
    </location>
</feature>
<evidence type="ECO:0000313" key="3">
    <source>
        <dbReference type="Proteomes" id="UP000503540"/>
    </source>
</evidence>
<dbReference type="PANTHER" id="PTHR42305">
    <property type="entry name" value="MEMBRANE PROTEIN RV1733C-RELATED"/>
    <property type="match status" value="1"/>
</dbReference>
<dbReference type="AlphaFoldDB" id="A0A6G9YFV9"/>
<protein>
    <submittedName>
        <fullName evidence="2">Uncharacterized protein</fullName>
    </submittedName>
</protein>
<organism evidence="2 3">
    <name type="scientific">Nocardia arthritidis</name>
    <dbReference type="NCBI Taxonomy" id="228602"/>
    <lineage>
        <taxon>Bacteria</taxon>
        <taxon>Bacillati</taxon>
        <taxon>Actinomycetota</taxon>
        <taxon>Actinomycetes</taxon>
        <taxon>Mycobacteriales</taxon>
        <taxon>Nocardiaceae</taxon>
        <taxon>Nocardia</taxon>
    </lineage>
</organism>
<evidence type="ECO:0000256" key="1">
    <source>
        <dbReference type="SAM" id="Phobius"/>
    </source>
</evidence>
<proteinExistence type="predicted"/>
<name>A0A6G9YFV9_9NOCA</name>
<keyword evidence="1" id="KW-1133">Transmembrane helix</keyword>
<dbReference type="KEGG" id="nah:F5544_21145"/>
<dbReference type="PANTHER" id="PTHR42305:SF1">
    <property type="entry name" value="MEMBRANE PROTEIN RV1733C-RELATED"/>
    <property type="match status" value="1"/>
</dbReference>
<keyword evidence="1" id="KW-0812">Transmembrane</keyword>
<reference evidence="2 3" key="1">
    <citation type="journal article" date="2019" name="ACS Chem. Biol.">
        <title>Identification and Mobilization of a Cryptic Antibiotic Biosynthesis Gene Locus from a Human-Pathogenic Nocardia Isolate.</title>
        <authorList>
            <person name="Herisse M."/>
            <person name="Ishida K."/>
            <person name="Porter J.L."/>
            <person name="Howden B."/>
            <person name="Hertweck C."/>
            <person name="Stinear T.P."/>
            <person name="Pidot S.J."/>
        </authorList>
    </citation>
    <scope>NUCLEOTIDE SEQUENCE [LARGE SCALE GENOMIC DNA]</scope>
    <source>
        <strain evidence="2 3">AUSMDU00012717</strain>
    </source>
</reference>
<evidence type="ECO:0000313" key="2">
    <source>
        <dbReference type="EMBL" id="QIS12092.1"/>
    </source>
</evidence>